<dbReference type="AlphaFoldDB" id="H1D263"/>
<accession>H1D263</accession>
<dbReference type="InterPro" id="IPR058245">
    <property type="entry name" value="NreC/VraR/RcsB-like_REC"/>
</dbReference>
<evidence type="ECO:0000256" key="1">
    <source>
        <dbReference type="ARBA" id="ARBA00022553"/>
    </source>
</evidence>
<dbReference type="InterPro" id="IPR036388">
    <property type="entry name" value="WH-like_DNA-bd_sf"/>
</dbReference>
<dbReference type="Gene3D" id="1.10.10.10">
    <property type="entry name" value="Winged helix-like DNA-binding domain superfamily/Winged helix DNA-binding domain"/>
    <property type="match status" value="1"/>
</dbReference>
<dbReference type="CDD" id="cd17535">
    <property type="entry name" value="REC_NarL-like"/>
    <property type="match status" value="1"/>
</dbReference>
<dbReference type="GO" id="GO:0000160">
    <property type="term" value="P:phosphorelay signal transduction system"/>
    <property type="evidence" value="ECO:0007669"/>
    <property type="project" value="InterPro"/>
</dbReference>
<keyword evidence="3" id="KW-0238">DNA-binding</keyword>
<gene>
    <name evidence="8" type="ORF">HMPREF9453_01701</name>
</gene>
<dbReference type="InterPro" id="IPR039420">
    <property type="entry name" value="WalR-like"/>
</dbReference>
<evidence type="ECO:0000259" key="6">
    <source>
        <dbReference type="PROSITE" id="PS50043"/>
    </source>
</evidence>
<dbReference type="Pfam" id="PF00196">
    <property type="entry name" value="GerE"/>
    <property type="match status" value="1"/>
</dbReference>
<feature type="modified residue" description="4-aspartylphosphate" evidence="5">
    <location>
        <position position="54"/>
    </location>
</feature>
<evidence type="ECO:0000313" key="9">
    <source>
        <dbReference type="Proteomes" id="UP000003277"/>
    </source>
</evidence>
<dbReference type="STRING" id="742743.HMPREF9453_01701"/>
<evidence type="ECO:0000259" key="7">
    <source>
        <dbReference type="PROSITE" id="PS50110"/>
    </source>
</evidence>
<dbReference type="PROSITE" id="PS50110">
    <property type="entry name" value="RESPONSE_REGULATORY"/>
    <property type="match status" value="1"/>
</dbReference>
<dbReference type="SUPFAM" id="SSF46894">
    <property type="entry name" value="C-terminal effector domain of the bipartite response regulators"/>
    <property type="match status" value="1"/>
</dbReference>
<dbReference type="Proteomes" id="UP000003277">
    <property type="component" value="Unassembled WGS sequence"/>
</dbReference>
<dbReference type="PROSITE" id="PS50043">
    <property type="entry name" value="HTH_LUXR_2"/>
    <property type="match status" value="1"/>
</dbReference>
<dbReference type="InterPro" id="IPR016032">
    <property type="entry name" value="Sig_transdc_resp-reg_C-effctor"/>
</dbReference>
<keyword evidence="1 5" id="KW-0597">Phosphoprotein</keyword>
<dbReference type="OrthoDB" id="9779069at2"/>
<dbReference type="InterPro" id="IPR001789">
    <property type="entry name" value="Sig_transdc_resp-reg_receiver"/>
</dbReference>
<dbReference type="Gene3D" id="3.40.50.2300">
    <property type="match status" value="1"/>
</dbReference>
<evidence type="ECO:0000256" key="4">
    <source>
        <dbReference type="ARBA" id="ARBA00023163"/>
    </source>
</evidence>
<dbReference type="SUPFAM" id="SSF52172">
    <property type="entry name" value="CheY-like"/>
    <property type="match status" value="1"/>
</dbReference>
<feature type="domain" description="Response regulatory" evidence="7">
    <location>
        <begin position="3"/>
        <end position="120"/>
    </location>
</feature>
<keyword evidence="4" id="KW-0804">Transcription</keyword>
<dbReference type="CDD" id="cd06170">
    <property type="entry name" value="LuxR_C_like"/>
    <property type="match status" value="1"/>
</dbReference>
<dbReference type="InterPro" id="IPR011006">
    <property type="entry name" value="CheY-like_superfamily"/>
</dbReference>
<evidence type="ECO:0000256" key="5">
    <source>
        <dbReference type="PROSITE-ProRule" id="PRU00169"/>
    </source>
</evidence>
<dbReference type="SMART" id="SM00448">
    <property type="entry name" value="REC"/>
    <property type="match status" value="1"/>
</dbReference>
<protein>
    <submittedName>
        <fullName evidence="8">Uncharacterized protein</fullName>
    </submittedName>
</protein>
<organism evidence="8 9">
    <name type="scientific">Dialister succinatiphilus YIT 11850</name>
    <dbReference type="NCBI Taxonomy" id="742743"/>
    <lineage>
        <taxon>Bacteria</taxon>
        <taxon>Bacillati</taxon>
        <taxon>Bacillota</taxon>
        <taxon>Negativicutes</taxon>
        <taxon>Veillonellales</taxon>
        <taxon>Veillonellaceae</taxon>
        <taxon>Dialister</taxon>
    </lineage>
</organism>
<dbReference type="PANTHER" id="PTHR43214">
    <property type="entry name" value="TWO-COMPONENT RESPONSE REGULATOR"/>
    <property type="match status" value="1"/>
</dbReference>
<proteinExistence type="predicted"/>
<dbReference type="GO" id="GO:0006355">
    <property type="term" value="P:regulation of DNA-templated transcription"/>
    <property type="evidence" value="ECO:0007669"/>
    <property type="project" value="InterPro"/>
</dbReference>
<evidence type="ECO:0000256" key="2">
    <source>
        <dbReference type="ARBA" id="ARBA00023015"/>
    </source>
</evidence>
<dbReference type="InterPro" id="IPR000792">
    <property type="entry name" value="Tscrpt_reg_LuxR_C"/>
</dbReference>
<name>H1D263_9FIRM</name>
<comment type="caution">
    <text evidence="8">The sequence shown here is derived from an EMBL/GenBank/DDBJ whole genome shotgun (WGS) entry which is preliminary data.</text>
</comment>
<evidence type="ECO:0000256" key="3">
    <source>
        <dbReference type="ARBA" id="ARBA00023125"/>
    </source>
</evidence>
<dbReference type="HOGENOM" id="CLU_000445_90_10_9"/>
<dbReference type="GO" id="GO:0003677">
    <property type="term" value="F:DNA binding"/>
    <property type="evidence" value="ECO:0007669"/>
    <property type="project" value="UniProtKB-KW"/>
</dbReference>
<dbReference type="RefSeq" id="WP_008860195.1">
    <property type="nucleotide sequence ID" value="NZ_JH591188.1"/>
</dbReference>
<dbReference type="GeneID" id="98910633"/>
<dbReference type="PATRIC" id="fig|742743.3.peg.1727"/>
<feature type="domain" description="HTH luxR-type" evidence="6">
    <location>
        <begin position="135"/>
        <end position="200"/>
    </location>
</feature>
<evidence type="ECO:0000313" key="8">
    <source>
        <dbReference type="EMBL" id="EHO62411.1"/>
    </source>
</evidence>
<dbReference type="Pfam" id="PF00072">
    <property type="entry name" value="Response_reg"/>
    <property type="match status" value="1"/>
</dbReference>
<sequence length="207" mass="23184">MIRLMIVDDQKILLEGLVKIFEGQSHIEVVSALPFSELVEPVCDQLHPDAILLDICMEGKNSGIILAKRLKERKNPPKIIIMTGFQDISFLEMARSAGADSFIYKESTAREFMDCLEKTMAGEHIFPDVRGQVTFGIQGVTLTDRELDILRLVCRNLSYKEIADELHISIRTVSFHVSNMLRKTGHKSLIGLAVEAADKGYAPGIRK</sequence>
<dbReference type="eggNOG" id="COG2197">
    <property type="taxonomic scope" value="Bacteria"/>
</dbReference>
<dbReference type="EMBL" id="ADLT01000053">
    <property type="protein sequence ID" value="EHO62411.1"/>
    <property type="molecule type" value="Genomic_DNA"/>
</dbReference>
<reference evidence="8 9" key="1">
    <citation type="submission" date="2011-11" db="EMBL/GenBank/DDBJ databases">
        <title>The Genome Sequence of Dialister succinatiphilus YIT 11850.</title>
        <authorList>
            <consortium name="The Broad Institute Genome Sequencing Platform"/>
            <person name="Earl A."/>
            <person name="Ward D."/>
            <person name="Feldgarden M."/>
            <person name="Gevers D."/>
            <person name="Morotomi M."/>
            <person name="Young S.K."/>
            <person name="Zeng Q."/>
            <person name="Gargeya S."/>
            <person name="Fitzgerald M."/>
            <person name="Haas B."/>
            <person name="Abouelleil A."/>
            <person name="Alvarado L."/>
            <person name="Arachchi H.M."/>
            <person name="Berlin A."/>
            <person name="Brown A."/>
            <person name="Chapman S.B."/>
            <person name="Dunbar C."/>
            <person name="Gearin G."/>
            <person name="Goldberg J."/>
            <person name="Griggs A."/>
            <person name="Gujja S."/>
            <person name="Heiman D."/>
            <person name="Howarth C."/>
            <person name="Lui A."/>
            <person name="MacDonald P.J.P."/>
            <person name="Montmayeur A."/>
            <person name="Murphy C."/>
            <person name="Neiman D."/>
            <person name="Pearson M."/>
            <person name="Priest M."/>
            <person name="Roberts A."/>
            <person name="Saif S."/>
            <person name="Shea T."/>
            <person name="Sisk P."/>
            <person name="Stolte C."/>
            <person name="Sykes S."/>
            <person name="Wortman J."/>
            <person name="Nusbaum C."/>
            <person name="Birren B."/>
        </authorList>
    </citation>
    <scope>NUCLEOTIDE SEQUENCE [LARGE SCALE GENOMIC DNA]</scope>
    <source>
        <strain evidence="8 9">YIT 11850</strain>
    </source>
</reference>
<dbReference type="PRINTS" id="PR00038">
    <property type="entry name" value="HTHLUXR"/>
</dbReference>
<keyword evidence="2" id="KW-0805">Transcription regulation</keyword>
<dbReference type="SMART" id="SM00421">
    <property type="entry name" value="HTH_LUXR"/>
    <property type="match status" value="1"/>
</dbReference>
<keyword evidence="9" id="KW-1185">Reference proteome</keyword>